<reference evidence="1 2" key="1">
    <citation type="submission" date="2020-07" db="EMBL/GenBank/DDBJ databases">
        <title>Bradyrhizobium diversity isolated from nodules of indigenous legumes of Western Australia.</title>
        <authorList>
            <person name="Klepa M.S."/>
        </authorList>
    </citation>
    <scope>NUCLEOTIDE SEQUENCE [LARGE SCALE GENOMIC DNA]</scope>
    <source>
        <strain evidence="1 2">CNPSo 4019</strain>
    </source>
</reference>
<evidence type="ECO:0008006" key="3">
    <source>
        <dbReference type="Google" id="ProtNLM"/>
    </source>
</evidence>
<dbReference type="SUPFAM" id="SSF52540">
    <property type="entry name" value="P-loop containing nucleoside triphosphate hydrolases"/>
    <property type="match status" value="1"/>
</dbReference>
<name>A0ABS0NVL2_9BRAD</name>
<dbReference type="RefSeq" id="WP_197964730.1">
    <property type="nucleotide sequence ID" value="NZ_JACEGD010000002.1"/>
</dbReference>
<dbReference type="Gene3D" id="3.40.50.300">
    <property type="entry name" value="P-loop containing nucleotide triphosphate hydrolases"/>
    <property type="match status" value="1"/>
</dbReference>
<accession>A0ABS0NVL2</accession>
<dbReference type="EMBL" id="JACEGD010000002">
    <property type="protein sequence ID" value="MBH5384960.1"/>
    <property type="molecule type" value="Genomic_DNA"/>
</dbReference>
<evidence type="ECO:0000313" key="2">
    <source>
        <dbReference type="Proteomes" id="UP001194539"/>
    </source>
</evidence>
<keyword evidence="2" id="KW-1185">Reference proteome</keyword>
<sequence>MNPKRKVAQIDRLAGAIGYIATDFERFAGLFLDALLEVPLNHQGTNLVGYAVGGVVDTVSDDGRIVAEYSDAGGYFERPMAKADGDLRKALNRKPSARDIFLLSGQRKRPQVAQEFESAVRTWPEMEGKTLHLWGAEEIATQLIEKLIFSDTVVRRLAPYLPELQRIRDEEAVSRLVPAPDRSRIIRVDVDADISRRLSESPVVTISGIAGLGKSAAAAAYATDHEDQYDLAIWLDAGEVRRPEELQALPLVRGGETRNVTALLRTGACLLVIDDAEPGLSTARLGELCGPRSRIILTQRSAQPGSYELPMFVRGEAQSLLDQDGAMCPADVFDIIWSTVGGHPLTLGLISAAVRQGATWDEIVRDCRAVGELEHHGQRLADRLLGRLRPALERELSVFAWAEQATCGQDFLEHVVQPLGIRKLRSHGLTAADRSGIIRLHDVVYAALSGGGGWCPPGRRVELDAALEDYLRAAASEPGLRLWTIGRVLLPKLKKLIAAGARSAAFRYALLTVSDHTELPPELVGDPLPDANALAGRPPAPLALMAIIEAIEQLFLYDKLESDEIAKARLRERLSAFDTLTGLPGLTDRQTAEVQHHKGKALKRLGDSAAAAELFEQVLSGPSPMHETRLQLIDIYRVNPAKVARAIELVDEILARAPGEDNVTYSVLLGVIERLPWGSGNWRAGLIRRHADAIERTIVEAANVGVLQAIRAFAALGRYLSTEEPVMFGRIFEQLSEPALEGLQTDSDRFAWAEVYFEAARLPGADASGFHAKALALHESLVRPQLFHLQRRAELLIEMGRPAEGESLLQERNDLETSEWLQRLMARARRAQGDAAGALVWINRALDRLRADHFRSEFLELRYDIRTDLGDARATEDLVEARVASQKDVEAARLDMRLNDLGLGRQVGSRRSP</sequence>
<dbReference type="Gene3D" id="1.25.40.10">
    <property type="entry name" value="Tetratricopeptide repeat domain"/>
    <property type="match status" value="1"/>
</dbReference>
<comment type="caution">
    <text evidence="1">The sequence shown here is derived from an EMBL/GenBank/DDBJ whole genome shotgun (WGS) entry which is preliminary data.</text>
</comment>
<dbReference type="Proteomes" id="UP001194539">
    <property type="component" value="Unassembled WGS sequence"/>
</dbReference>
<evidence type="ECO:0000313" key="1">
    <source>
        <dbReference type="EMBL" id="MBH5384960.1"/>
    </source>
</evidence>
<protein>
    <recommendedName>
        <fullName evidence="3">NB-ARC domain-containing protein</fullName>
    </recommendedName>
</protein>
<dbReference type="InterPro" id="IPR027417">
    <property type="entry name" value="P-loop_NTPase"/>
</dbReference>
<dbReference type="InterPro" id="IPR011990">
    <property type="entry name" value="TPR-like_helical_dom_sf"/>
</dbReference>
<gene>
    <name evidence="1" type="ORF">H1B27_01520</name>
</gene>
<proteinExistence type="predicted"/>
<organism evidence="1 2">
    <name type="scientific">Bradyrhizobium diversitatis</name>
    <dbReference type="NCBI Taxonomy" id="2755406"/>
    <lineage>
        <taxon>Bacteria</taxon>
        <taxon>Pseudomonadati</taxon>
        <taxon>Pseudomonadota</taxon>
        <taxon>Alphaproteobacteria</taxon>
        <taxon>Hyphomicrobiales</taxon>
        <taxon>Nitrobacteraceae</taxon>
        <taxon>Bradyrhizobium</taxon>
    </lineage>
</organism>